<dbReference type="EMBL" id="CM031820">
    <property type="protein sequence ID" value="KAG6634595.1"/>
    <property type="molecule type" value="Genomic_DNA"/>
</dbReference>
<accession>A0A8T1NVW9</accession>
<evidence type="ECO:0000313" key="2">
    <source>
        <dbReference type="Proteomes" id="UP000811609"/>
    </source>
</evidence>
<name>A0A8T1NVW9_CARIL</name>
<reference evidence="1" key="1">
    <citation type="submission" date="2020-12" db="EMBL/GenBank/DDBJ databases">
        <title>WGS assembly of Carya illinoinensis cv. Pawnee.</title>
        <authorList>
            <person name="Platts A."/>
            <person name="Shu S."/>
            <person name="Wright S."/>
            <person name="Barry K."/>
            <person name="Edger P."/>
            <person name="Pires J.C."/>
            <person name="Schmutz J."/>
        </authorList>
    </citation>
    <scope>NUCLEOTIDE SEQUENCE</scope>
    <source>
        <tissue evidence="1">Leaf</tissue>
    </source>
</reference>
<keyword evidence="2" id="KW-1185">Reference proteome</keyword>
<dbReference type="AlphaFoldDB" id="A0A8T1NVW9"/>
<gene>
    <name evidence="1" type="ORF">CIPAW_12G129100</name>
</gene>
<sequence>MFQRPFLHRAGAELRPLQGQGSPSQKLLKPHLEEHHRQPLSLSMEVAPPVGPMPKEFRPISSLSFPTVAENWTTTIGIRSSPNVRASLVIATVGGAGSSIGAWPIPDGPTSVWLHCFQTGPSLSKPGILLGLWPSL</sequence>
<proteinExistence type="predicted"/>
<protein>
    <submittedName>
        <fullName evidence="1">Uncharacterized protein</fullName>
    </submittedName>
</protein>
<dbReference type="Proteomes" id="UP000811609">
    <property type="component" value="Chromosome 12"/>
</dbReference>
<comment type="caution">
    <text evidence="1">The sequence shown here is derived from an EMBL/GenBank/DDBJ whole genome shotgun (WGS) entry which is preliminary data.</text>
</comment>
<organism evidence="1 2">
    <name type="scientific">Carya illinoinensis</name>
    <name type="common">Pecan</name>
    <dbReference type="NCBI Taxonomy" id="32201"/>
    <lineage>
        <taxon>Eukaryota</taxon>
        <taxon>Viridiplantae</taxon>
        <taxon>Streptophyta</taxon>
        <taxon>Embryophyta</taxon>
        <taxon>Tracheophyta</taxon>
        <taxon>Spermatophyta</taxon>
        <taxon>Magnoliopsida</taxon>
        <taxon>eudicotyledons</taxon>
        <taxon>Gunneridae</taxon>
        <taxon>Pentapetalae</taxon>
        <taxon>rosids</taxon>
        <taxon>fabids</taxon>
        <taxon>Fagales</taxon>
        <taxon>Juglandaceae</taxon>
        <taxon>Carya</taxon>
    </lineage>
</organism>
<evidence type="ECO:0000313" key="1">
    <source>
        <dbReference type="EMBL" id="KAG6634595.1"/>
    </source>
</evidence>